<proteinExistence type="predicted"/>
<evidence type="ECO:0000313" key="5">
    <source>
        <dbReference type="EnsemblPlants" id="MELO3C035273.2.1"/>
    </source>
</evidence>
<evidence type="ECO:0000313" key="7">
    <source>
        <dbReference type="RefSeq" id="XP_050936320.1"/>
    </source>
</evidence>
<dbReference type="GO" id="GO:0005634">
    <property type="term" value="C:nucleus"/>
    <property type="evidence" value="ECO:0007669"/>
    <property type="project" value="UniProtKB-SubCell"/>
</dbReference>
<dbReference type="InterPro" id="IPR010402">
    <property type="entry name" value="CCT_domain"/>
</dbReference>
<dbReference type="GeneID" id="127144432"/>
<keyword evidence="2 3" id="KW-0539">Nucleus</keyword>
<dbReference type="GO" id="GO:0006355">
    <property type="term" value="P:regulation of DNA-templated transcription"/>
    <property type="evidence" value="ECO:0007669"/>
    <property type="project" value="TreeGrafter"/>
</dbReference>
<dbReference type="EnsemblPlants" id="MELO3C035273.2.1">
    <property type="protein sequence ID" value="MELO3C035273.2.1"/>
    <property type="gene ID" value="MELO3C035273.2"/>
</dbReference>
<evidence type="ECO:0000256" key="2">
    <source>
        <dbReference type="ARBA" id="ARBA00023242"/>
    </source>
</evidence>
<dbReference type="AlphaFoldDB" id="A0A9I9EM68"/>
<evidence type="ECO:0000313" key="6">
    <source>
        <dbReference type="Proteomes" id="UP001652600"/>
    </source>
</evidence>
<keyword evidence="6" id="KW-1185">Reference proteome</keyword>
<dbReference type="Proteomes" id="UP001652600">
    <property type="component" value="Chromosome 12"/>
</dbReference>
<dbReference type="RefSeq" id="XP_050936320.1">
    <property type="nucleotide sequence ID" value="XM_051080363.1"/>
</dbReference>
<evidence type="ECO:0000259" key="4">
    <source>
        <dbReference type="PROSITE" id="PS51017"/>
    </source>
</evidence>
<organism evidence="5">
    <name type="scientific">Cucumis melo</name>
    <name type="common">Muskmelon</name>
    <dbReference type="NCBI Taxonomy" id="3656"/>
    <lineage>
        <taxon>Eukaryota</taxon>
        <taxon>Viridiplantae</taxon>
        <taxon>Streptophyta</taxon>
        <taxon>Embryophyta</taxon>
        <taxon>Tracheophyta</taxon>
        <taxon>Spermatophyta</taxon>
        <taxon>Magnoliopsida</taxon>
        <taxon>eudicotyledons</taxon>
        <taxon>Gunneridae</taxon>
        <taxon>Pentapetalae</taxon>
        <taxon>rosids</taxon>
        <taxon>fabids</taxon>
        <taxon>Cucurbitales</taxon>
        <taxon>Cucurbitaceae</taxon>
        <taxon>Benincaseae</taxon>
        <taxon>Cucumis</taxon>
    </lineage>
</organism>
<dbReference type="PROSITE" id="PS51017">
    <property type="entry name" value="CCT"/>
    <property type="match status" value="1"/>
</dbReference>
<gene>
    <name evidence="7" type="primary">LOC127144432</name>
</gene>
<comment type="subcellular location">
    <subcellularLocation>
        <location evidence="1 3">Nucleus</location>
    </subcellularLocation>
</comment>
<accession>A0A9I9EM68</accession>
<dbReference type="KEGG" id="cmo:127144432"/>
<dbReference type="SMR" id="A0A9I9EM68"/>
<dbReference type="Gramene" id="MELO3C035273.2.1">
    <property type="protein sequence ID" value="MELO3C035273.2.1"/>
    <property type="gene ID" value="MELO3C035273.2"/>
</dbReference>
<evidence type="ECO:0000256" key="1">
    <source>
        <dbReference type="ARBA" id="ARBA00004123"/>
    </source>
</evidence>
<reference evidence="7" key="2">
    <citation type="submission" date="2025-05" db="UniProtKB">
        <authorList>
            <consortium name="RefSeq"/>
        </authorList>
    </citation>
    <scope>IDENTIFICATION</scope>
    <source>
        <tissue evidence="7">Stem</tissue>
    </source>
</reference>
<feature type="domain" description="CCT" evidence="4">
    <location>
        <begin position="113"/>
        <end position="155"/>
    </location>
</feature>
<name>A0A9I9EM68_CUCME</name>
<dbReference type="Pfam" id="PF06203">
    <property type="entry name" value="CCT"/>
    <property type="match status" value="1"/>
</dbReference>
<evidence type="ECO:0000256" key="3">
    <source>
        <dbReference type="PROSITE-ProRule" id="PRU00357"/>
    </source>
</evidence>
<dbReference type="InterPro" id="IPR052453">
    <property type="entry name" value="CONSTANS-like_ZF"/>
</dbReference>
<reference evidence="5" key="1">
    <citation type="submission" date="2023-03" db="UniProtKB">
        <authorList>
            <consortium name="EnsemblPlants"/>
        </authorList>
    </citation>
    <scope>IDENTIFICATION</scope>
</reference>
<dbReference type="PANTHER" id="PTHR31874">
    <property type="entry name" value="CCT MOTIF FAMILY PROTEIN, EXPRESSED"/>
    <property type="match status" value="1"/>
</dbReference>
<dbReference type="PANTHER" id="PTHR31874:SF41">
    <property type="entry name" value="CCT MOTIF FAMILY PROTEIN"/>
    <property type="match status" value="1"/>
</dbReference>
<protein>
    <submittedName>
        <fullName evidence="7">Zinc finger protein CONSTANS-LIKE 16</fullName>
    </submittedName>
</protein>
<sequence>MEEREMCYSWLVKSPKKEVQQLVPTPSIWEDDFRAFFDLADEENPPLLHQPDCHFQDVNVMENNKVSNLNLNLNYEEVLEAWSDRGSLWASASDPTHVPYMGEVPIMRMEEERRRRVKRYKEKRHTRMFCKKIRYQVRKLNADRRPRIKGRFVKTDYC</sequence>